<evidence type="ECO:0000313" key="3">
    <source>
        <dbReference type="Proteomes" id="UP000235371"/>
    </source>
</evidence>
<evidence type="ECO:0000256" key="1">
    <source>
        <dbReference type="SAM" id="Phobius"/>
    </source>
</evidence>
<dbReference type="GeneID" id="36587306"/>
<name>A0A2J6TTI7_9HELO</name>
<dbReference type="EMBL" id="KZ613745">
    <property type="protein sequence ID" value="PMD66317.1"/>
    <property type="molecule type" value="Genomic_DNA"/>
</dbReference>
<proteinExistence type="predicted"/>
<reference evidence="2 3" key="1">
    <citation type="submission" date="2016-04" db="EMBL/GenBank/DDBJ databases">
        <title>A degradative enzymes factory behind the ericoid mycorrhizal symbiosis.</title>
        <authorList>
            <consortium name="DOE Joint Genome Institute"/>
            <person name="Martino E."/>
            <person name="Morin E."/>
            <person name="Grelet G."/>
            <person name="Kuo A."/>
            <person name="Kohler A."/>
            <person name="Daghino S."/>
            <person name="Barry K."/>
            <person name="Choi C."/>
            <person name="Cichocki N."/>
            <person name="Clum A."/>
            <person name="Copeland A."/>
            <person name="Hainaut M."/>
            <person name="Haridas S."/>
            <person name="Labutti K."/>
            <person name="Lindquist E."/>
            <person name="Lipzen A."/>
            <person name="Khouja H.-R."/>
            <person name="Murat C."/>
            <person name="Ohm R."/>
            <person name="Olson A."/>
            <person name="Spatafora J."/>
            <person name="Veneault-Fourrey C."/>
            <person name="Henrissat B."/>
            <person name="Grigoriev I."/>
            <person name="Martin F."/>
            <person name="Perotto S."/>
        </authorList>
    </citation>
    <scope>NUCLEOTIDE SEQUENCE [LARGE SCALE GENOMIC DNA]</scope>
    <source>
        <strain evidence="2 3">E</strain>
    </source>
</reference>
<dbReference type="RefSeq" id="XP_024743221.1">
    <property type="nucleotide sequence ID" value="XM_024879229.1"/>
</dbReference>
<evidence type="ECO:0000313" key="2">
    <source>
        <dbReference type="EMBL" id="PMD66317.1"/>
    </source>
</evidence>
<gene>
    <name evidence="2" type="ORF">K444DRAFT_607735</name>
</gene>
<keyword evidence="1" id="KW-0812">Transmembrane</keyword>
<sequence>MYATTLRRFRRQMRLHCGTSRWYALERQHQPGQLDQDLNSWDKVLRFFGFESKKGREPDHVVYLLPEWDYYRRVRTLKHLLHKMWGEWPLGLIAIIVRSVFGGLALLYGMYKFTMLVYRSPPQRETLTTKRVSGRKGETP</sequence>
<keyword evidence="1" id="KW-1133">Transmembrane helix</keyword>
<dbReference type="AlphaFoldDB" id="A0A2J6TTI7"/>
<feature type="transmembrane region" description="Helical" evidence="1">
    <location>
        <begin position="88"/>
        <end position="111"/>
    </location>
</feature>
<organism evidence="2 3">
    <name type="scientific">Hyaloscypha bicolor E</name>
    <dbReference type="NCBI Taxonomy" id="1095630"/>
    <lineage>
        <taxon>Eukaryota</taxon>
        <taxon>Fungi</taxon>
        <taxon>Dikarya</taxon>
        <taxon>Ascomycota</taxon>
        <taxon>Pezizomycotina</taxon>
        <taxon>Leotiomycetes</taxon>
        <taxon>Helotiales</taxon>
        <taxon>Hyaloscyphaceae</taxon>
        <taxon>Hyaloscypha</taxon>
        <taxon>Hyaloscypha bicolor</taxon>
    </lineage>
</organism>
<protein>
    <submittedName>
        <fullName evidence="2">Uncharacterized protein</fullName>
    </submittedName>
</protein>
<dbReference type="InParanoid" id="A0A2J6TTI7"/>
<accession>A0A2J6TTI7</accession>
<dbReference type="OrthoDB" id="3917128at2759"/>
<dbReference type="Proteomes" id="UP000235371">
    <property type="component" value="Unassembled WGS sequence"/>
</dbReference>
<keyword evidence="3" id="KW-1185">Reference proteome</keyword>
<keyword evidence="1" id="KW-0472">Membrane</keyword>